<evidence type="ECO:0000256" key="2">
    <source>
        <dbReference type="ARBA" id="ARBA00022475"/>
    </source>
</evidence>
<dbReference type="PANTHER" id="PTHR32322:SF18">
    <property type="entry name" value="S-ADENOSYLMETHIONINE_S-ADENOSYLHOMOCYSTEINE TRANSPORTER"/>
    <property type="match status" value="1"/>
</dbReference>
<comment type="subcellular location">
    <subcellularLocation>
        <location evidence="1">Cell membrane</location>
        <topology evidence="1">Multi-pass membrane protein</topology>
    </subcellularLocation>
</comment>
<feature type="domain" description="EamA" evidence="7">
    <location>
        <begin position="147"/>
        <end position="284"/>
    </location>
</feature>
<evidence type="ECO:0000313" key="9">
    <source>
        <dbReference type="Proteomes" id="UP000177039"/>
    </source>
</evidence>
<dbReference type="Proteomes" id="UP000177039">
    <property type="component" value="Unassembled WGS sequence"/>
</dbReference>
<dbReference type="Pfam" id="PF00892">
    <property type="entry name" value="EamA"/>
    <property type="match status" value="2"/>
</dbReference>
<dbReference type="EMBL" id="MFBT01000012">
    <property type="protein sequence ID" value="OGD99680.1"/>
    <property type="molecule type" value="Genomic_DNA"/>
</dbReference>
<accession>A0A1F5H6C5</accession>
<evidence type="ECO:0000256" key="4">
    <source>
        <dbReference type="ARBA" id="ARBA00022989"/>
    </source>
</evidence>
<dbReference type="InterPro" id="IPR050638">
    <property type="entry name" value="AA-Vitamin_Transporters"/>
</dbReference>
<feature type="transmembrane region" description="Helical" evidence="6">
    <location>
        <begin position="208"/>
        <end position="229"/>
    </location>
</feature>
<dbReference type="InterPro" id="IPR000620">
    <property type="entry name" value="EamA_dom"/>
</dbReference>
<dbReference type="InterPro" id="IPR037185">
    <property type="entry name" value="EmrE-like"/>
</dbReference>
<feature type="transmembrane region" description="Helical" evidence="6">
    <location>
        <begin position="268"/>
        <end position="285"/>
    </location>
</feature>
<keyword evidence="4 6" id="KW-1133">Transmembrane helix</keyword>
<name>A0A1F5H6C5_9BACT</name>
<evidence type="ECO:0000259" key="7">
    <source>
        <dbReference type="Pfam" id="PF00892"/>
    </source>
</evidence>
<comment type="caution">
    <text evidence="8">The sequence shown here is derived from an EMBL/GenBank/DDBJ whole genome shotgun (WGS) entry which is preliminary data.</text>
</comment>
<protein>
    <recommendedName>
        <fullName evidence="7">EamA domain-containing protein</fullName>
    </recommendedName>
</protein>
<reference evidence="8 9" key="1">
    <citation type="journal article" date="2016" name="Nat. Commun.">
        <title>Thousands of microbial genomes shed light on interconnected biogeochemical processes in an aquifer system.</title>
        <authorList>
            <person name="Anantharaman K."/>
            <person name="Brown C.T."/>
            <person name="Hug L.A."/>
            <person name="Sharon I."/>
            <person name="Castelle C.J."/>
            <person name="Probst A.J."/>
            <person name="Thomas B.C."/>
            <person name="Singh A."/>
            <person name="Wilkins M.J."/>
            <person name="Karaoz U."/>
            <person name="Brodie E.L."/>
            <person name="Williams K.H."/>
            <person name="Hubbard S.S."/>
            <person name="Banfield J.F."/>
        </authorList>
    </citation>
    <scope>NUCLEOTIDE SEQUENCE [LARGE SCALE GENOMIC DNA]</scope>
</reference>
<dbReference type="PANTHER" id="PTHR32322">
    <property type="entry name" value="INNER MEMBRANE TRANSPORTER"/>
    <property type="match status" value="1"/>
</dbReference>
<feature type="transmembrane region" description="Helical" evidence="6">
    <location>
        <begin position="60"/>
        <end position="81"/>
    </location>
</feature>
<evidence type="ECO:0000256" key="5">
    <source>
        <dbReference type="ARBA" id="ARBA00023136"/>
    </source>
</evidence>
<evidence type="ECO:0000256" key="3">
    <source>
        <dbReference type="ARBA" id="ARBA00022692"/>
    </source>
</evidence>
<evidence type="ECO:0000313" key="8">
    <source>
        <dbReference type="EMBL" id="OGD99680.1"/>
    </source>
</evidence>
<dbReference type="AlphaFoldDB" id="A0A1F5H6C5"/>
<dbReference type="SUPFAM" id="SSF103481">
    <property type="entry name" value="Multidrug resistance efflux transporter EmrE"/>
    <property type="match status" value="2"/>
</dbReference>
<feature type="transmembrane region" description="Helical" evidence="6">
    <location>
        <begin position="87"/>
        <end position="108"/>
    </location>
</feature>
<feature type="transmembrane region" description="Helical" evidence="6">
    <location>
        <begin position="117"/>
        <end position="135"/>
    </location>
</feature>
<keyword evidence="3 6" id="KW-0812">Transmembrane</keyword>
<feature type="transmembrane region" description="Helical" evidence="6">
    <location>
        <begin position="177"/>
        <end position="196"/>
    </location>
</feature>
<evidence type="ECO:0000256" key="6">
    <source>
        <dbReference type="SAM" id="Phobius"/>
    </source>
</evidence>
<feature type="transmembrane region" description="Helical" evidence="6">
    <location>
        <begin position="241"/>
        <end position="262"/>
    </location>
</feature>
<evidence type="ECO:0000256" key="1">
    <source>
        <dbReference type="ARBA" id="ARBA00004651"/>
    </source>
</evidence>
<gene>
    <name evidence="8" type="ORF">A3B54_03260</name>
</gene>
<dbReference type="GO" id="GO:0005886">
    <property type="term" value="C:plasma membrane"/>
    <property type="evidence" value="ECO:0007669"/>
    <property type="project" value="UniProtKB-SubCell"/>
</dbReference>
<keyword evidence="2" id="KW-1003">Cell membrane</keyword>
<organism evidence="8 9">
    <name type="scientific">Candidatus Curtissbacteria bacterium RIFCSPLOWO2_01_FULL_42_50</name>
    <dbReference type="NCBI Taxonomy" id="1797730"/>
    <lineage>
        <taxon>Bacteria</taxon>
        <taxon>Candidatus Curtissiibacteriota</taxon>
    </lineage>
</organism>
<feature type="domain" description="EamA" evidence="7">
    <location>
        <begin position="3"/>
        <end position="131"/>
    </location>
</feature>
<keyword evidence="5 6" id="KW-0472">Membrane</keyword>
<proteinExistence type="predicted"/>
<feature type="transmembrane region" description="Helical" evidence="6">
    <location>
        <begin position="26"/>
        <end position="48"/>
    </location>
</feature>
<feature type="transmembrane region" description="Helical" evidence="6">
    <location>
        <begin position="141"/>
        <end position="165"/>
    </location>
</feature>
<sequence>MSLLVFLLTSLIGGIGSPLIKFTLDYFPTITFVALRAILAALLILPFVCKGLFRLKTKQIKYLFYANALFAGNWLFFAMGIQKTTIMMGQIIYLPTALIVAIIAYIFLKEKLTKDQIFGLFITLLGFLMLTYGSVVSQDVLSFGTLAGNLLVVAGLLAWSFYTVVSRKISSIYDPQVITFFNFAVTALIALILIPVDFRNGLPGLSELTTSAIFSLLSVVLFSSILFFFLYQWLIKHTSAFISSLVLYPVTIFASLAGIIFFNETLTLNFIFGGLLVFAGVFIATSHQYIKTNFKHAD</sequence>